<feature type="compositionally biased region" description="Low complexity" evidence="1">
    <location>
        <begin position="91"/>
        <end position="102"/>
    </location>
</feature>
<feature type="compositionally biased region" description="Polar residues" evidence="1">
    <location>
        <begin position="68"/>
        <end position="79"/>
    </location>
</feature>
<dbReference type="AlphaFoldDB" id="G7DU51"/>
<dbReference type="RefSeq" id="XP_014569552.1">
    <property type="nucleotide sequence ID" value="XM_014714066.1"/>
</dbReference>
<dbReference type="InParanoid" id="G7DU51"/>
<evidence type="ECO:0000313" key="3">
    <source>
        <dbReference type="Proteomes" id="UP000009131"/>
    </source>
</evidence>
<keyword evidence="3" id="KW-1185">Reference proteome</keyword>
<comment type="caution">
    <text evidence="2">The sequence shown here is derived from an EMBL/GenBank/DDBJ whole genome shotgun (WGS) entry which is preliminary data.</text>
</comment>
<evidence type="ECO:0000256" key="1">
    <source>
        <dbReference type="SAM" id="MobiDB-lite"/>
    </source>
</evidence>
<gene>
    <name evidence="2" type="primary">Mo00758</name>
    <name evidence="2" type="ORF">E5Q_00758</name>
</gene>
<protein>
    <submittedName>
        <fullName evidence="2">Uncharacterized protein</fullName>
    </submittedName>
</protein>
<dbReference type="OMA" id="IMFLMEV"/>
<organism evidence="2 3">
    <name type="scientific">Mixia osmundae (strain CBS 9802 / IAM 14324 / JCM 22182 / KY 12970)</name>
    <dbReference type="NCBI Taxonomy" id="764103"/>
    <lineage>
        <taxon>Eukaryota</taxon>
        <taxon>Fungi</taxon>
        <taxon>Dikarya</taxon>
        <taxon>Basidiomycota</taxon>
        <taxon>Pucciniomycotina</taxon>
        <taxon>Mixiomycetes</taxon>
        <taxon>Mixiales</taxon>
        <taxon>Mixiaceae</taxon>
        <taxon>Mixia</taxon>
    </lineage>
</organism>
<reference evidence="2 3" key="1">
    <citation type="journal article" date="2011" name="J. Gen. Appl. Microbiol.">
        <title>Draft genome sequencing of the enigmatic basidiomycete Mixia osmundae.</title>
        <authorList>
            <person name="Nishida H."/>
            <person name="Nagatsuka Y."/>
            <person name="Sugiyama J."/>
        </authorList>
    </citation>
    <scope>NUCLEOTIDE SEQUENCE [LARGE SCALE GENOMIC DNA]</scope>
    <source>
        <strain evidence="3">CBS 9802 / IAM 14324 / JCM 22182 / KY 12970</strain>
    </source>
</reference>
<feature type="region of interest" description="Disordered" evidence="1">
    <location>
        <begin position="68"/>
        <end position="115"/>
    </location>
</feature>
<name>G7DU51_MIXOS</name>
<dbReference type="OrthoDB" id="3005035at2759"/>
<dbReference type="EMBL" id="BABT02000028">
    <property type="protein sequence ID" value="GAA94111.1"/>
    <property type="molecule type" value="Genomic_DNA"/>
</dbReference>
<dbReference type="Proteomes" id="UP000009131">
    <property type="component" value="Unassembled WGS sequence"/>
</dbReference>
<dbReference type="eggNOG" id="ENOG502S0I7">
    <property type="taxonomic scope" value="Eukaryota"/>
</dbReference>
<dbReference type="HOGENOM" id="CLU_056587_0_0_1"/>
<proteinExistence type="predicted"/>
<reference evidence="2 3" key="2">
    <citation type="journal article" date="2012" name="Open Biol.">
        <title>Characteristics of nucleosomes and linker DNA regions on the genome of the basidiomycete Mixia osmundae revealed by mono- and dinucleosome mapping.</title>
        <authorList>
            <person name="Nishida H."/>
            <person name="Kondo S."/>
            <person name="Matsumoto T."/>
            <person name="Suzuki Y."/>
            <person name="Yoshikawa H."/>
            <person name="Taylor T.D."/>
            <person name="Sugiyama J."/>
        </authorList>
    </citation>
    <scope>NUCLEOTIDE SEQUENCE [LARGE SCALE GENOMIC DNA]</scope>
    <source>
        <strain evidence="3">CBS 9802 / IAM 14324 / JCM 22182 / KY 12970</strain>
    </source>
</reference>
<accession>G7DU51</accession>
<sequence length="383" mass="42413">MAWTANNEHVLTSLVGDDDGEAFVAVAQTKQPSSVCLLSGLPPLSRLLEDAARQAKQAHTRELIRQASATSLDLPQSPVSEVASPKDGQRSRANSESSSVSSKTPAKLRKAQPARKPIQPYEIMRAIEKKDLQLLFEARDASFELLVGKQRSGDTPLLYSLRIGQSHRDISILLVGALSRFINQLDEGPIDRKTRDLLKAVRANLKLAINYSLAVNQTDLISSYLQCIVMSEGDHFLRDTANAVALALRAGKQGRPVAMARRAIQAFATAEFRSLSRTDMISDAEAYLGNSAADLVIMGLWNLVLDHYKAGEALPYYQFSRDDRLFKTFADRIEAAKRDAHYRNKATKLLKSQIEVLLTVMAPRTRNFREKVEQLQEALDGAP</sequence>
<evidence type="ECO:0000313" key="2">
    <source>
        <dbReference type="EMBL" id="GAA94111.1"/>
    </source>
</evidence>